<dbReference type="AlphaFoldDB" id="A0A1R2CK86"/>
<dbReference type="Gene3D" id="3.30.160.60">
    <property type="entry name" value="Classic Zinc Finger"/>
    <property type="match status" value="2"/>
</dbReference>
<keyword evidence="4" id="KW-0862">Zinc</keyword>
<comment type="caution">
    <text evidence="8">The sequence shown here is derived from an EMBL/GenBank/DDBJ whole genome shotgun (WGS) entry which is preliminary data.</text>
</comment>
<dbReference type="SUPFAM" id="SSF57667">
    <property type="entry name" value="beta-beta-alpha zinc fingers"/>
    <property type="match status" value="1"/>
</dbReference>
<sequence length="166" mass="18927">MKSDVLRPKKPDIPNIKPDKTPSPIFSIVSNIKNSPSPSPVSSTTSFSLPLSLQGIANILLRNSERNFKCETCSKNFSSKHCLKEHKFTHTNEKPYSCSFCSKSFKHASQYSLHKKVHKASTDMKWPKLTDLLKGQEKRFFYREPEEKIVLPPIIEPQDCSLTNTM</sequence>
<keyword evidence="2" id="KW-0677">Repeat</keyword>
<accession>A0A1R2CK86</accession>
<dbReference type="PANTHER" id="PTHR24408:SF58">
    <property type="entry name" value="TRANSCRIPTION FACTOR (TFIIIA), PUTATIVE (AFU_ORTHOLOGUE AFUA_1G05150)-RELATED"/>
    <property type="match status" value="1"/>
</dbReference>
<dbReference type="FunFam" id="3.30.160.60:FF:000446">
    <property type="entry name" value="Zinc finger protein"/>
    <property type="match status" value="1"/>
</dbReference>
<evidence type="ECO:0000256" key="2">
    <source>
        <dbReference type="ARBA" id="ARBA00022737"/>
    </source>
</evidence>
<keyword evidence="1" id="KW-0479">Metal-binding</keyword>
<gene>
    <name evidence="8" type="ORF">SteCoe_8422</name>
</gene>
<feature type="domain" description="C2H2-type" evidence="7">
    <location>
        <begin position="68"/>
        <end position="95"/>
    </location>
</feature>
<name>A0A1R2CK86_9CILI</name>
<dbReference type="SMART" id="SM00355">
    <property type="entry name" value="ZnF_C2H2"/>
    <property type="match status" value="2"/>
</dbReference>
<evidence type="ECO:0000256" key="6">
    <source>
        <dbReference type="SAM" id="MobiDB-lite"/>
    </source>
</evidence>
<protein>
    <recommendedName>
        <fullName evidence="7">C2H2-type domain-containing protein</fullName>
    </recommendedName>
</protein>
<keyword evidence="3 5" id="KW-0863">Zinc-finger</keyword>
<dbReference type="InterPro" id="IPR013087">
    <property type="entry name" value="Znf_C2H2_type"/>
</dbReference>
<dbReference type="PROSITE" id="PS50157">
    <property type="entry name" value="ZINC_FINGER_C2H2_2"/>
    <property type="match status" value="2"/>
</dbReference>
<organism evidence="8 9">
    <name type="scientific">Stentor coeruleus</name>
    <dbReference type="NCBI Taxonomy" id="5963"/>
    <lineage>
        <taxon>Eukaryota</taxon>
        <taxon>Sar</taxon>
        <taxon>Alveolata</taxon>
        <taxon>Ciliophora</taxon>
        <taxon>Postciliodesmatophora</taxon>
        <taxon>Heterotrichea</taxon>
        <taxon>Heterotrichida</taxon>
        <taxon>Stentoridae</taxon>
        <taxon>Stentor</taxon>
    </lineage>
</organism>
<evidence type="ECO:0000313" key="9">
    <source>
        <dbReference type="Proteomes" id="UP000187209"/>
    </source>
</evidence>
<evidence type="ECO:0000256" key="3">
    <source>
        <dbReference type="ARBA" id="ARBA00022771"/>
    </source>
</evidence>
<evidence type="ECO:0000259" key="7">
    <source>
        <dbReference type="PROSITE" id="PS50157"/>
    </source>
</evidence>
<feature type="region of interest" description="Disordered" evidence="6">
    <location>
        <begin position="1"/>
        <end position="22"/>
    </location>
</feature>
<dbReference type="Proteomes" id="UP000187209">
    <property type="component" value="Unassembled WGS sequence"/>
</dbReference>
<dbReference type="GO" id="GO:0043565">
    <property type="term" value="F:sequence-specific DNA binding"/>
    <property type="evidence" value="ECO:0007669"/>
    <property type="project" value="TreeGrafter"/>
</dbReference>
<reference evidence="8 9" key="1">
    <citation type="submission" date="2016-11" db="EMBL/GenBank/DDBJ databases">
        <title>The macronuclear genome of Stentor coeruleus: a giant cell with tiny introns.</title>
        <authorList>
            <person name="Slabodnick M."/>
            <person name="Ruby J.G."/>
            <person name="Reiff S.B."/>
            <person name="Swart E.C."/>
            <person name="Gosai S."/>
            <person name="Prabakaran S."/>
            <person name="Witkowska E."/>
            <person name="Larue G.E."/>
            <person name="Fisher S."/>
            <person name="Freeman R.M."/>
            <person name="Gunawardena J."/>
            <person name="Chu W."/>
            <person name="Stover N.A."/>
            <person name="Gregory B.D."/>
            <person name="Nowacki M."/>
            <person name="Derisi J."/>
            <person name="Roy S.W."/>
            <person name="Marshall W.F."/>
            <person name="Sood P."/>
        </authorList>
    </citation>
    <scope>NUCLEOTIDE SEQUENCE [LARGE SCALE GENOMIC DNA]</scope>
    <source>
        <strain evidence="8">WM001</strain>
    </source>
</reference>
<feature type="domain" description="C2H2-type" evidence="7">
    <location>
        <begin position="96"/>
        <end position="123"/>
    </location>
</feature>
<dbReference type="GO" id="GO:0008270">
    <property type="term" value="F:zinc ion binding"/>
    <property type="evidence" value="ECO:0007669"/>
    <property type="project" value="UniProtKB-KW"/>
</dbReference>
<evidence type="ECO:0000256" key="4">
    <source>
        <dbReference type="ARBA" id="ARBA00022833"/>
    </source>
</evidence>
<dbReference type="Pfam" id="PF00096">
    <property type="entry name" value="zf-C2H2"/>
    <property type="match status" value="1"/>
</dbReference>
<dbReference type="GO" id="GO:0005634">
    <property type="term" value="C:nucleus"/>
    <property type="evidence" value="ECO:0007669"/>
    <property type="project" value="TreeGrafter"/>
</dbReference>
<dbReference type="OrthoDB" id="8922241at2759"/>
<dbReference type="InterPro" id="IPR036236">
    <property type="entry name" value="Znf_C2H2_sf"/>
</dbReference>
<dbReference type="EMBL" id="MPUH01000126">
    <property type="protein sequence ID" value="OMJ89423.1"/>
    <property type="molecule type" value="Genomic_DNA"/>
</dbReference>
<evidence type="ECO:0000256" key="1">
    <source>
        <dbReference type="ARBA" id="ARBA00022723"/>
    </source>
</evidence>
<feature type="compositionally biased region" description="Basic and acidic residues" evidence="6">
    <location>
        <begin position="1"/>
        <end position="20"/>
    </location>
</feature>
<dbReference type="PANTHER" id="PTHR24408">
    <property type="entry name" value="ZINC FINGER PROTEIN"/>
    <property type="match status" value="1"/>
</dbReference>
<evidence type="ECO:0000256" key="5">
    <source>
        <dbReference type="PROSITE-ProRule" id="PRU00042"/>
    </source>
</evidence>
<dbReference type="PROSITE" id="PS00028">
    <property type="entry name" value="ZINC_FINGER_C2H2_1"/>
    <property type="match status" value="2"/>
</dbReference>
<proteinExistence type="predicted"/>
<dbReference type="GO" id="GO:0000981">
    <property type="term" value="F:DNA-binding transcription factor activity, RNA polymerase II-specific"/>
    <property type="evidence" value="ECO:0007669"/>
    <property type="project" value="TreeGrafter"/>
</dbReference>
<evidence type="ECO:0000313" key="8">
    <source>
        <dbReference type="EMBL" id="OMJ89423.1"/>
    </source>
</evidence>
<keyword evidence="9" id="KW-1185">Reference proteome</keyword>